<feature type="domain" description="UPAR/Ly6" evidence="1">
    <location>
        <begin position="110"/>
        <end position="175"/>
    </location>
</feature>
<dbReference type="CDD" id="cd00117">
    <property type="entry name" value="TFP"/>
    <property type="match status" value="1"/>
</dbReference>
<evidence type="ECO:0000313" key="3">
    <source>
        <dbReference type="Proteomes" id="UP001431783"/>
    </source>
</evidence>
<proteinExistence type="predicted"/>
<protein>
    <recommendedName>
        <fullName evidence="1">UPAR/Ly6 domain-containing protein</fullName>
    </recommendedName>
</protein>
<sequence length="178" mass="19959">MLDQNEGTSRSKNFKIFHIDELRCQQCTSNDRNSNCKNGNSTNIVSCPDDKQSCFAEEYIGENGNHVYQRGCSASDKCNSEARKLGASLKYCRVCNGCDNCNNKPTKPVQNISCQRCASEDPNSACRNGTIKEKFQCPSDEPACYTEDILNEGRPPYYRRGCAPVDWCETQKNSHAEL</sequence>
<dbReference type="Proteomes" id="UP001431783">
    <property type="component" value="Unassembled WGS sequence"/>
</dbReference>
<feature type="domain" description="UPAR/Ly6" evidence="1">
    <location>
        <begin position="21"/>
        <end position="103"/>
    </location>
</feature>
<dbReference type="InterPro" id="IPR016054">
    <property type="entry name" value="LY6_UPA_recep-like"/>
</dbReference>
<keyword evidence="3" id="KW-1185">Reference proteome</keyword>
<dbReference type="EMBL" id="JARQZJ010000121">
    <property type="protein sequence ID" value="KAK9888316.1"/>
    <property type="molecule type" value="Genomic_DNA"/>
</dbReference>
<comment type="caution">
    <text evidence="2">The sequence shown here is derived from an EMBL/GenBank/DDBJ whole genome shotgun (WGS) entry which is preliminary data.</text>
</comment>
<reference evidence="2 3" key="1">
    <citation type="submission" date="2023-03" db="EMBL/GenBank/DDBJ databases">
        <title>Genome insight into feeding habits of ladybird beetles.</title>
        <authorList>
            <person name="Li H.-S."/>
            <person name="Huang Y.-H."/>
            <person name="Pang H."/>
        </authorList>
    </citation>
    <scope>NUCLEOTIDE SEQUENCE [LARGE SCALE GENOMIC DNA]</scope>
    <source>
        <strain evidence="2">SYSU_2023b</strain>
        <tissue evidence="2">Whole body</tissue>
    </source>
</reference>
<dbReference type="Pfam" id="PF00021">
    <property type="entry name" value="UPAR_LY6"/>
    <property type="match status" value="2"/>
</dbReference>
<dbReference type="AlphaFoldDB" id="A0AAW1V7Z3"/>
<name>A0AAW1V7Z3_9CUCU</name>
<organism evidence="2 3">
    <name type="scientific">Henosepilachna vigintioctopunctata</name>
    <dbReference type="NCBI Taxonomy" id="420089"/>
    <lineage>
        <taxon>Eukaryota</taxon>
        <taxon>Metazoa</taxon>
        <taxon>Ecdysozoa</taxon>
        <taxon>Arthropoda</taxon>
        <taxon>Hexapoda</taxon>
        <taxon>Insecta</taxon>
        <taxon>Pterygota</taxon>
        <taxon>Neoptera</taxon>
        <taxon>Endopterygota</taxon>
        <taxon>Coleoptera</taxon>
        <taxon>Polyphaga</taxon>
        <taxon>Cucujiformia</taxon>
        <taxon>Coccinelloidea</taxon>
        <taxon>Coccinellidae</taxon>
        <taxon>Epilachninae</taxon>
        <taxon>Epilachnini</taxon>
        <taxon>Henosepilachna</taxon>
    </lineage>
</organism>
<gene>
    <name evidence="2" type="ORF">WA026_000576</name>
</gene>
<dbReference type="SUPFAM" id="SSF57302">
    <property type="entry name" value="Snake toxin-like"/>
    <property type="match status" value="1"/>
</dbReference>
<dbReference type="InterPro" id="IPR045860">
    <property type="entry name" value="Snake_toxin-like_sf"/>
</dbReference>
<evidence type="ECO:0000259" key="1">
    <source>
        <dbReference type="Pfam" id="PF00021"/>
    </source>
</evidence>
<evidence type="ECO:0000313" key="2">
    <source>
        <dbReference type="EMBL" id="KAK9888316.1"/>
    </source>
</evidence>
<accession>A0AAW1V7Z3</accession>